<dbReference type="InterPro" id="IPR047794">
    <property type="entry name" value="C45_proenzyme-like"/>
</dbReference>
<comment type="caution">
    <text evidence="2">The sequence shown here is derived from an EMBL/GenBank/DDBJ whole genome shotgun (WGS) entry which is preliminary data.</text>
</comment>
<gene>
    <name evidence="2" type="ORF">VOI36_28475</name>
</gene>
<accession>A0ABU9WP54</accession>
<protein>
    <submittedName>
        <fullName evidence="2">C45 family peptidase</fullName>
    </submittedName>
</protein>
<dbReference type="EMBL" id="JBCPYA010000014">
    <property type="protein sequence ID" value="MEN2473850.1"/>
    <property type="molecule type" value="Genomic_DNA"/>
</dbReference>
<dbReference type="Pfam" id="PF03417">
    <property type="entry name" value="AAT"/>
    <property type="match status" value="1"/>
</dbReference>
<dbReference type="Proteomes" id="UP001466933">
    <property type="component" value="Unassembled WGS sequence"/>
</dbReference>
<dbReference type="RefSeq" id="WP_343494317.1">
    <property type="nucleotide sequence ID" value="NZ_JBCPYA010000014.1"/>
</dbReference>
<name>A0ABU9WP54_9BURK</name>
<keyword evidence="3" id="KW-1185">Reference proteome</keyword>
<proteinExistence type="predicted"/>
<evidence type="ECO:0000259" key="1">
    <source>
        <dbReference type="Pfam" id="PF03417"/>
    </source>
</evidence>
<reference evidence="2 3" key="1">
    <citation type="submission" date="2024-05" db="EMBL/GenBank/DDBJ databases">
        <title>Burkholderia sp. Nov. a novel bacteria isolated from rhizosphere soil of Camellia sinensis.</title>
        <authorList>
            <person name="Dong Y."/>
        </authorList>
    </citation>
    <scope>NUCLEOTIDE SEQUENCE [LARGE SCALE GENOMIC DNA]</scope>
    <source>
        <strain evidence="2 3">GS2Y</strain>
    </source>
</reference>
<feature type="domain" description="Peptidase C45 hydrolase" evidence="1">
    <location>
        <begin position="105"/>
        <end position="307"/>
    </location>
</feature>
<organism evidence="2 3">
    <name type="scientific">Burkholderia theae</name>
    <dbReference type="NCBI Taxonomy" id="3143496"/>
    <lineage>
        <taxon>Bacteria</taxon>
        <taxon>Pseudomonadati</taxon>
        <taxon>Pseudomonadota</taxon>
        <taxon>Betaproteobacteria</taxon>
        <taxon>Burkholderiales</taxon>
        <taxon>Burkholderiaceae</taxon>
        <taxon>Burkholderia</taxon>
    </lineage>
</organism>
<dbReference type="InterPro" id="IPR005079">
    <property type="entry name" value="Peptidase_C45_hydrolase"/>
</dbReference>
<evidence type="ECO:0000313" key="3">
    <source>
        <dbReference type="Proteomes" id="UP001466933"/>
    </source>
</evidence>
<sequence length="332" mass="37408">MPISLQFQAVAEDVPGEKWRALFERAWPSYRAWFLRSGVAGRPSYLESRRALRTHMPELVPTWERLVELIGGGDVEARFLSLWCPPPYIAGCSQAVWIDPGGHEEPMLLRNYDFAPALLEGNWLATRWVGSRVAAMGDCLWGALDGVNDNGLAASLSFGGRTVSGTGFGIPLVLRYVLETARTTAEAVAILQRVPVHMSYSVTLLDSKADWATVFVNPDRPTEVTRRYAVTNFQNSVEWPEHARATHSRDRLAALQLQIVQPGPAQQAINVLLQEPLYQNAWQRGYGTLYSAVYRPMSGRAELWWPEECWDQSLHSFEEGSRQVILQDRNRL</sequence>
<dbReference type="Gene3D" id="3.60.60.10">
    <property type="entry name" value="Penicillin V Acylase, Chain A"/>
    <property type="match status" value="1"/>
</dbReference>
<dbReference type="NCBIfam" id="NF040521">
    <property type="entry name" value="C45_proenzyme"/>
    <property type="match status" value="1"/>
</dbReference>
<evidence type="ECO:0000313" key="2">
    <source>
        <dbReference type="EMBL" id="MEN2473850.1"/>
    </source>
</evidence>